<dbReference type="SUPFAM" id="SSF52075">
    <property type="entry name" value="Outer arm dynein light chain 1"/>
    <property type="match status" value="1"/>
</dbReference>
<reference evidence="6" key="1">
    <citation type="submission" date="2020-04" db="EMBL/GenBank/DDBJ databases">
        <title>Analysis of mating type loci in Filobasidium floriforme.</title>
        <authorList>
            <person name="Nowrousian M."/>
        </authorList>
    </citation>
    <scope>NUCLEOTIDE SEQUENCE</scope>
    <source>
        <strain evidence="6">CBS 6242</strain>
    </source>
</reference>
<accession>A0A8K0JQQ0</accession>
<evidence type="ECO:0000313" key="7">
    <source>
        <dbReference type="Proteomes" id="UP000812966"/>
    </source>
</evidence>
<comment type="caution">
    <text evidence="6">The sequence shown here is derived from an EMBL/GenBank/DDBJ whole genome shotgun (WGS) entry which is preliminary data.</text>
</comment>
<keyword evidence="3" id="KW-0433">Leucine-rich repeat</keyword>
<dbReference type="InterPro" id="IPR001611">
    <property type="entry name" value="Leu-rich_rpt"/>
</dbReference>
<feature type="compositionally biased region" description="Basic and acidic residues" evidence="5">
    <location>
        <begin position="677"/>
        <end position="696"/>
    </location>
</feature>
<evidence type="ECO:0000256" key="2">
    <source>
        <dbReference type="ARBA" id="ARBA00022490"/>
    </source>
</evidence>
<dbReference type="Gene3D" id="3.80.10.10">
    <property type="entry name" value="Ribonuclease Inhibitor"/>
    <property type="match status" value="1"/>
</dbReference>
<evidence type="ECO:0008006" key="8">
    <source>
        <dbReference type="Google" id="ProtNLM"/>
    </source>
</evidence>
<organism evidence="6 7">
    <name type="scientific">Filobasidium floriforme</name>
    <dbReference type="NCBI Taxonomy" id="5210"/>
    <lineage>
        <taxon>Eukaryota</taxon>
        <taxon>Fungi</taxon>
        <taxon>Dikarya</taxon>
        <taxon>Basidiomycota</taxon>
        <taxon>Agaricomycotina</taxon>
        <taxon>Tremellomycetes</taxon>
        <taxon>Filobasidiales</taxon>
        <taxon>Filobasidiaceae</taxon>
        <taxon>Filobasidium</taxon>
    </lineage>
</organism>
<protein>
    <recommendedName>
        <fullName evidence="8">Leucine rich repeat domain-containing protein</fullName>
    </recommendedName>
</protein>
<dbReference type="GO" id="GO:0005737">
    <property type="term" value="C:cytoplasm"/>
    <property type="evidence" value="ECO:0007669"/>
    <property type="project" value="UniProtKB-SubCell"/>
</dbReference>
<gene>
    <name evidence="6" type="ORF">FFLO_00864</name>
</gene>
<keyword evidence="7" id="KW-1185">Reference proteome</keyword>
<evidence type="ECO:0000256" key="1">
    <source>
        <dbReference type="ARBA" id="ARBA00004496"/>
    </source>
</evidence>
<evidence type="ECO:0000256" key="4">
    <source>
        <dbReference type="ARBA" id="ARBA00022737"/>
    </source>
</evidence>
<keyword evidence="4" id="KW-0677">Repeat</keyword>
<feature type="compositionally biased region" description="Low complexity" evidence="5">
    <location>
        <begin position="519"/>
        <end position="529"/>
    </location>
</feature>
<evidence type="ECO:0000313" key="6">
    <source>
        <dbReference type="EMBL" id="KAG7571191.1"/>
    </source>
</evidence>
<feature type="compositionally biased region" description="Low complexity" evidence="5">
    <location>
        <begin position="614"/>
        <end position="623"/>
    </location>
</feature>
<dbReference type="Proteomes" id="UP000812966">
    <property type="component" value="Unassembled WGS sequence"/>
</dbReference>
<feature type="region of interest" description="Disordered" evidence="5">
    <location>
        <begin position="511"/>
        <end position="634"/>
    </location>
</feature>
<dbReference type="OrthoDB" id="676979at2759"/>
<comment type="subcellular location">
    <subcellularLocation>
        <location evidence="1">Cytoplasm</location>
    </subcellularLocation>
</comment>
<evidence type="ECO:0000256" key="5">
    <source>
        <dbReference type="SAM" id="MobiDB-lite"/>
    </source>
</evidence>
<feature type="region of interest" description="Disordered" evidence="5">
    <location>
        <begin position="314"/>
        <end position="339"/>
    </location>
</feature>
<feature type="region of interest" description="Disordered" evidence="5">
    <location>
        <begin position="656"/>
        <end position="727"/>
    </location>
</feature>
<proteinExistence type="predicted"/>
<keyword evidence="2" id="KW-0963">Cytoplasm</keyword>
<evidence type="ECO:0000256" key="3">
    <source>
        <dbReference type="ARBA" id="ARBA00022614"/>
    </source>
</evidence>
<feature type="compositionally biased region" description="Low complexity" evidence="5">
    <location>
        <begin position="748"/>
        <end position="757"/>
    </location>
</feature>
<name>A0A8K0JQQ0_9TREE</name>
<feature type="compositionally biased region" description="Polar residues" evidence="5">
    <location>
        <begin position="318"/>
        <end position="328"/>
    </location>
</feature>
<dbReference type="PROSITE" id="PS51450">
    <property type="entry name" value="LRR"/>
    <property type="match status" value="2"/>
</dbReference>
<dbReference type="AlphaFoldDB" id="A0A8K0JQQ0"/>
<sequence>MEGSKGKRPAPIEGSEYLSKLLKFLSTNKTRLATPPHASTVGTPVGNVWQQTYTIATLGLDPQSSPLNPTLAQVFSLGLASPSTTPRTATGKNTVRADVKPLTLRLPPDRLLYLLLLFQDSPTSSISSSPNLGKTDIPVPPGIQLVAGAGRHIKGREGSQEGDVKSIQSWVGSLKSVGGVFGAGGSGKKKASDSGSTWTTWFGGAKRETMDNDAKLRLIYAAFTILPSLAIYPPTVSDPLIKELRDEDAYTSLGGIDVRVPLNVFRSLLSLELDGYDPRGVLVPYLPGLRSLTVRDVPDGEDWLEELLTVSPKEEQTGLKTQAEQTVETGGDDEYKGKPRFPSLRHLSLPSTSLFGFPEIPYTTLTHLDLSSNLLNTIPSSLSALIALESVNLSSNMIESVRGVENILPSLKAINLRHNRIDCLSGLDRLSRLERVDVRRNELYESDEVGRLALCPNLKEVWVGAGNPYLDREEEWRINVFRAFAEEGRETALLDGYEMTWAEKRTVQAELQKMGKKAGPSSPNQSGSRSSRHAETSQHRNSVKTPAATLRKDPFDGGAATKTMRVHHSHASNPAEVDSGRSTPLNKRKRQRIVDLDGTVRMASESDDGGTARGLQGLKLGSNSSGGEGGITGPVVGLGQLTSEPDQASLLEAMGAEEPGNKQVGPSTTTSSHIRSRTTDHDQGDDPPVRAAGRTEKKSRRARASASVWEPSAGQEGSSDLSPEELRARMEALKMEVGDSWLKVLAGQQQQQQQQQQTIANATRKPPRVVEEEPDDPGSQASRTGQEDPDQAVVQVVKRSKAKKKAVGEIK</sequence>
<dbReference type="PANTHER" id="PTHR15454">
    <property type="entry name" value="NISCHARIN RELATED"/>
    <property type="match status" value="1"/>
</dbReference>
<dbReference type="PANTHER" id="PTHR15454:SF69">
    <property type="entry name" value="SERINE_THREONINE-PROTEIN KINASE 11-INTERACTING PROTEIN"/>
    <property type="match status" value="1"/>
</dbReference>
<dbReference type="EMBL" id="JABELV010000010">
    <property type="protein sequence ID" value="KAG7571191.1"/>
    <property type="molecule type" value="Genomic_DNA"/>
</dbReference>
<dbReference type="InterPro" id="IPR032675">
    <property type="entry name" value="LRR_dom_sf"/>
</dbReference>
<feature type="region of interest" description="Disordered" evidence="5">
    <location>
        <begin position="746"/>
        <end position="792"/>
    </location>
</feature>